<dbReference type="RefSeq" id="WP_254289661.1">
    <property type="nucleotide sequence ID" value="NZ_JAMLDY010000014.1"/>
</dbReference>
<dbReference type="AlphaFoldDB" id="A0A9X2HQL5"/>
<reference evidence="2" key="1">
    <citation type="submission" date="2022-05" db="EMBL/GenBank/DDBJ databases">
        <title>Sphingomonas sp. strain RP10 Genome sequencing and assembly.</title>
        <authorList>
            <person name="Kim I."/>
        </authorList>
    </citation>
    <scope>NUCLEOTIDE SEQUENCE</scope>
    <source>
        <strain evidence="2">RP10</strain>
    </source>
</reference>
<organism evidence="2 3">
    <name type="scientific">Sphingomonas liriopis</name>
    <dbReference type="NCBI Taxonomy" id="2949094"/>
    <lineage>
        <taxon>Bacteria</taxon>
        <taxon>Pseudomonadati</taxon>
        <taxon>Pseudomonadota</taxon>
        <taxon>Alphaproteobacteria</taxon>
        <taxon>Sphingomonadales</taxon>
        <taxon>Sphingomonadaceae</taxon>
        <taxon>Sphingomonas</taxon>
    </lineage>
</organism>
<gene>
    <name evidence="2" type="ORF">M9979_12330</name>
</gene>
<evidence type="ECO:0000256" key="1">
    <source>
        <dbReference type="SAM" id="MobiDB-lite"/>
    </source>
</evidence>
<evidence type="ECO:0000313" key="2">
    <source>
        <dbReference type="EMBL" id="MCP3735661.1"/>
    </source>
</evidence>
<accession>A0A9X2HQL5</accession>
<proteinExistence type="predicted"/>
<feature type="region of interest" description="Disordered" evidence="1">
    <location>
        <begin position="1"/>
        <end position="20"/>
    </location>
</feature>
<dbReference type="EMBL" id="JAMLDY010000014">
    <property type="protein sequence ID" value="MCP3735661.1"/>
    <property type="molecule type" value="Genomic_DNA"/>
</dbReference>
<sequence length="170" mass="19140">MVKEPAHRHNGGPLSDEDRRKLWDHVRAREALNEQQDEIRLDISARKELIKADGFDVNMVELILKRRKAGEGETAAADSIIRIYEEGLRDQGALPLEQTRKPTTPVRRPLEDIARDLHGEELPPMPEKLDPEVREAAERLNELLKRNGATMTMGSGDNAVTFGAGMIDPF</sequence>
<dbReference type="Proteomes" id="UP001139486">
    <property type="component" value="Unassembled WGS sequence"/>
</dbReference>
<comment type="caution">
    <text evidence="2">The sequence shown here is derived from an EMBL/GenBank/DDBJ whole genome shotgun (WGS) entry which is preliminary data.</text>
</comment>
<protein>
    <submittedName>
        <fullName evidence="2">DUF2312 domain-containing protein</fullName>
    </submittedName>
</protein>
<name>A0A9X2HQL5_9SPHN</name>
<keyword evidence="3" id="KW-1185">Reference proteome</keyword>
<evidence type="ECO:0000313" key="3">
    <source>
        <dbReference type="Proteomes" id="UP001139486"/>
    </source>
</evidence>